<feature type="transmembrane region" description="Helical" evidence="1">
    <location>
        <begin position="93"/>
        <end position="113"/>
    </location>
</feature>
<feature type="transmembrane region" description="Helical" evidence="1">
    <location>
        <begin position="361"/>
        <end position="381"/>
    </location>
</feature>
<feature type="transmembrane region" description="Helical" evidence="1">
    <location>
        <begin position="278"/>
        <end position="296"/>
    </location>
</feature>
<feature type="transmembrane region" description="Helical" evidence="1">
    <location>
        <begin position="21"/>
        <end position="38"/>
    </location>
</feature>
<dbReference type="STRING" id="1797472.A2215_00405"/>
<proteinExistence type="predicted"/>
<feature type="transmembrane region" description="Helical" evidence="1">
    <location>
        <begin position="393"/>
        <end position="410"/>
    </location>
</feature>
<feature type="transmembrane region" description="Helical" evidence="1">
    <location>
        <begin position="336"/>
        <end position="355"/>
    </location>
</feature>
<gene>
    <name evidence="2" type="ORF">A2215_00405</name>
</gene>
<feature type="transmembrane region" description="Helical" evidence="1">
    <location>
        <begin position="255"/>
        <end position="271"/>
    </location>
</feature>
<sequence>MLEDRARECKRFVILGWLDRYWYLLLLAVSPATLQVLYPKLGFNPTDDGFILAYSRRILEGQIPHIDFISIRPVGSAILHLPVVLIGGEYTLYLSRLFVWFQLSFASVAAITVAEKLLKIRLNCVVKILLVLISTYLSAHTFPIMAWHTIDGIFLISLGLLFSIRDSGKSKLIGYFIIGLAYICKQNYLPLAFVTPFILGDHKRWQNWLILALPGLIYILPGLLYGEISTLISQLVTQSDIKSSGLLAYTNNIDFLQKTIVGLVAFYLLFLPSLKVRGSNIALGFILGSLFILWSIQQSLASISEGNYLSLTSFQLAGLSLGALIYLMIHYKRYGRLLKLASLFLLLAWSSSISLGYNSPALASGLFVILMVVLIIYAFPIDQMPMIKYIQRSIFIVILLWITWYGSISFNDARKSMIYRETPAQTLNYSLSGVVFGLRGIHTDQNTYHLFVDLDETVKKLNGQKYAIIPETAIYWVKSEEVNPLPIDWPLALELNLVAEKSQEALSINLQITVV</sequence>
<dbReference type="EMBL" id="MEZY01000055">
    <property type="protein sequence ID" value="OGD62057.1"/>
    <property type="molecule type" value="Genomic_DNA"/>
</dbReference>
<accession>A0A1F5E3R9</accession>
<keyword evidence="1" id="KW-0812">Transmembrane</keyword>
<organism evidence="2 3">
    <name type="scientific">Candidatus Berkelbacteria bacterium RIFOXYA2_FULL_43_10</name>
    <dbReference type="NCBI Taxonomy" id="1797472"/>
    <lineage>
        <taxon>Bacteria</taxon>
        <taxon>Candidatus Berkelbacteria</taxon>
    </lineage>
</organism>
<dbReference type="AlphaFoldDB" id="A0A1F5E3R9"/>
<reference evidence="2 3" key="1">
    <citation type="journal article" date="2016" name="Nat. Commun.">
        <title>Thousands of microbial genomes shed light on interconnected biogeochemical processes in an aquifer system.</title>
        <authorList>
            <person name="Anantharaman K."/>
            <person name="Brown C.T."/>
            <person name="Hug L.A."/>
            <person name="Sharon I."/>
            <person name="Castelle C.J."/>
            <person name="Probst A.J."/>
            <person name="Thomas B.C."/>
            <person name="Singh A."/>
            <person name="Wilkins M.J."/>
            <person name="Karaoz U."/>
            <person name="Brodie E.L."/>
            <person name="Williams K.H."/>
            <person name="Hubbard S.S."/>
            <person name="Banfield J.F."/>
        </authorList>
    </citation>
    <scope>NUCLEOTIDE SEQUENCE [LARGE SCALE GENOMIC DNA]</scope>
</reference>
<protein>
    <recommendedName>
        <fullName evidence="4">Glycosyltransferase RgtA/B/C/D-like domain-containing protein</fullName>
    </recommendedName>
</protein>
<keyword evidence="1" id="KW-1133">Transmembrane helix</keyword>
<feature type="transmembrane region" description="Helical" evidence="1">
    <location>
        <begin position="308"/>
        <end position="329"/>
    </location>
</feature>
<evidence type="ECO:0008006" key="4">
    <source>
        <dbReference type="Google" id="ProtNLM"/>
    </source>
</evidence>
<feature type="transmembrane region" description="Helical" evidence="1">
    <location>
        <begin position="120"/>
        <end position="139"/>
    </location>
</feature>
<comment type="caution">
    <text evidence="2">The sequence shown here is derived from an EMBL/GenBank/DDBJ whole genome shotgun (WGS) entry which is preliminary data.</text>
</comment>
<evidence type="ECO:0000313" key="2">
    <source>
        <dbReference type="EMBL" id="OGD62057.1"/>
    </source>
</evidence>
<dbReference type="Proteomes" id="UP000178583">
    <property type="component" value="Unassembled WGS sequence"/>
</dbReference>
<keyword evidence="1" id="KW-0472">Membrane</keyword>
<evidence type="ECO:0000256" key="1">
    <source>
        <dbReference type="SAM" id="Phobius"/>
    </source>
</evidence>
<name>A0A1F5E3R9_9BACT</name>
<evidence type="ECO:0000313" key="3">
    <source>
        <dbReference type="Proteomes" id="UP000178583"/>
    </source>
</evidence>
<feature type="transmembrane region" description="Helical" evidence="1">
    <location>
        <begin position="208"/>
        <end position="226"/>
    </location>
</feature>